<evidence type="ECO:0000259" key="4">
    <source>
        <dbReference type="Pfam" id="PF06441"/>
    </source>
</evidence>
<evidence type="ECO:0000313" key="5">
    <source>
        <dbReference type="EMBL" id="WXB16141.1"/>
    </source>
</evidence>
<sequence>MIERFSIHVDEPLLDDLRARIEATRWPDQIPDVGWTQGTERAYLRTMLAYWGGEFDWRAQERWLNTFPHFMWDGIHFVHVRAREGRGLPLILTHGWPSCFAEYLALVRHLDAFDLVIPSLPGYGFSPRPPRLGVNYRFVADRWHALMQELGYSRYGAGGGDFGAGVASFLAMDHPESVIGLHLTTMELSAPHDAPGLSEAERSYVAEKQRWLEVEYGYSALQSTKPQSLGYALNDSPAGLAAWLLEKWHSWTGTMPSNDFLCTLLTIYWATETITSSMRDYYDNRFHGVQPTFVDVPTAFGVFPCQTVTEGEPPREFAERLYRVQRWTTFDRGGHFAAIEQPDLVAADIAEFFRDLQS</sequence>
<name>A0ABZ2M293_9BACT</name>
<dbReference type="PIRSF" id="PIRSF001112">
    <property type="entry name" value="Epoxide_hydrolase"/>
    <property type="match status" value="1"/>
</dbReference>
<dbReference type="InterPro" id="IPR016292">
    <property type="entry name" value="Epoxide_hydrolase"/>
</dbReference>
<dbReference type="PRINTS" id="PR00412">
    <property type="entry name" value="EPOXHYDRLASE"/>
</dbReference>
<keyword evidence="2" id="KW-0058">Aromatic hydrocarbons catabolism</keyword>
<comment type="similarity">
    <text evidence="1">Belongs to the peptidase S33 family.</text>
</comment>
<evidence type="ECO:0000256" key="2">
    <source>
        <dbReference type="ARBA" id="ARBA00022797"/>
    </source>
</evidence>
<dbReference type="PANTHER" id="PTHR21661:SF35">
    <property type="entry name" value="EPOXIDE HYDROLASE"/>
    <property type="match status" value="1"/>
</dbReference>
<evidence type="ECO:0000313" key="6">
    <source>
        <dbReference type="Proteomes" id="UP001370348"/>
    </source>
</evidence>
<dbReference type="RefSeq" id="WP_394825770.1">
    <property type="nucleotide sequence ID" value="NZ_CP089984.1"/>
</dbReference>
<keyword evidence="3 5" id="KW-0378">Hydrolase</keyword>
<dbReference type="GO" id="GO:0016787">
    <property type="term" value="F:hydrolase activity"/>
    <property type="evidence" value="ECO:0007669"/>
    <property type="project" value="UniProtKB-KW"/>
</dbReference>
<dbReference type="Proteomes" id="UP001370348">
    <property type="component" value="Chromosome"/>
</dbReference>
<gene>
    <name evidence="5" type="ORF">LZC94_02450</name>
</gene>
<dbReference type="SUPFAM" id="SSF53474">
    <property type="entry name" value="alpha/beta-Hydrolases"/>
    <property type="match status" value="1"/>
</dbReference>
<feature type="domain" description="Epoxide hydrolase N-terminal" evidence="4">
    <location>
        <begin position="2"/>
        <end position="103"/>
    </location>
</feature>
<dbReference type="InterPro" id="IPR010497">
    <property type="entry name" value="Epoxide_hydro_N"/>
</dbReference>
<dbReference type="PANTHER" id="PTHR21661">
    <property type="entry name" value="EPOXIDE HYDROLASE 1-RELATED"/>
    <property type="match status" value="1"/>
</dbReference>
<reference evidence="5 6" key="1">
    <citation type="submission" date="2021-12" db="EMBL/GenBank/DDBJ databases">
        <title>Discovery of the Pendulisporaceae a myxobacterial family with distinct sporulation behavior and unique specialized metabolism.</title>
        <authorList>
            <person name="Garcia R."/>
            <person name="Popoff A."/>
            <person name="Bader C.D."/>
            <person name="Loehr J."/>
            <person name="Walesch S."/>
            <person name="Walt C."/>
            <person name="Boldt J."/>
            <person name="Bunk B."/>
            <person name="Haeckl F.J.F.P.J."/>
            <person name="Gunesch A.P."/>
            <person name="Birkelbach J."/>
            <person name="Nuebel U."/>
            <person name="Pietschmann T."/>
            <person name="Bach T."/>
            <person name="Mueller R."/>
        </authorList>
    </citation>
    <scope>NUCLEOTIDE SEQUENCE [LARGE SCALE GENOMIC DNA]</scope>
    <source>
        <strain evidence="5 6">MSr11954</strain>
    </source>
</reference>
<proteinExistence type="inferred from homology"/>
<dbReference type="InterPro" id="IPR000639">
    <property type="entry name" value="Epox_hydrolase-like"/>
</dbReference>
<evidence type="ECO:0000256" key="1">
    <source>
        <dbReference type="ARBA" id="ARBA00010088"/>
    </source>
</evidence>
<dbReference type="Gene3D" id="3.40.50.1820">
    <property type="entry name" value="alpha/beta hydrolase"/>
    <property type="match status" value="1"/>
</dbReference>
<keyword evidence="6" id="KW-1185">Reference proteome</keyword>
<dbReference type="InterPro" id="IPR029058">
    <property type="entry name" value="AB_hydrolase_fold"/>
</dbReference>
<dbReference type="EMBL" id="CP089984">
    <property type="protein sequence ID" value="WXB16141.1"/>
    <property type="molecule type" value="Genomic_DNA"/>
</dbReference>
<accession>A0ABZ2M293</accession>
<dbReference type="Pfam" id="PF06441">
    <property type="entry name" value="EHN"/>
    <property type="match status" value="1"/>
</dbReference>
<protein>
    <submittedName>
        <fullName evidence="5">Epoxide hydrolase</fullName>
    </submittedName>
</protein>
<evidence type="ECO:0000256" key="3">
    <source>
        <dbReference type="ARBA" id="ARBA00022801"/>
    </source>
</evidence>
<organism evidence="5 6">
    <name type="scientific">Pendulispora albinea</name>
    <dbReference type="NCBI Taxonomy" id="2741071"/>
    <lineage>
        <taxon>Bacteria</taxon>
        <taxon>Pseudomonadati</taxon>
        <taxon>Myxococcota</taxon>
        <taxon>Myxococcia</taxon>
        <taxon>Myxococcales</taxon>
        <taxon>Sorangiineae</taxon>
        <taxon>Pendulisporaceae</taxon>
        <taxon>Pendulispora</taxon>
    </lineage>
</organism>